<sequence>RAISISMVNAKWYHRRVISGENSNNVSQLCSNIADRIYSHTPKISSELINRDVLSSNSVKARKTLLYKMLESEAIEDLGIDGYPAEKGLYLTCLKVTEIHQFDHKKGFWVFSKPVSSDNAISFLWEEAMNLINSGEGKLNVSDI</sequence>
<keyword evidence="1" id="KW-0547">Nucleotide-binding</keyword>
<evidence type="ECO:0000313" key="1">
    <source>
        <dbReference type="EMBL" id="MBF4274580.1"/>
    </source>
</evidence>
<feature type="non-terminal residue" evidence="1">
    <location>
        <position position="144"/>
    </location>
</feature>
<evidence type="ECO:0000313" key="2">
    <source>
        <dbReference type="Proteomes" id="UP000722957"/>
    </source>
</evidence>
<dbReference type="AlphaFoldDB" id="A0ABD4KT38"/>
<proteinExistence type="predicted"/>
<dbReference type="EMBL" id="RDOM01000387">
    <property type="protein sequence ID" value="MBF4274580.1"/>
    <property type="molecule type" value="Genomic_DNA"/>
</dbReference>
<organism evidence="1 2">
    <name type="scientific">Vibrio anguillarum</name>
    <name type="common">Listonella anguillarum</name>
    <dbReference type="NCBI Taxonomy" id="55601"/>
    <lineage>
        <taxon>Bacteria</taxon>
        <taxon>Pseudomonadati</taxon>
        <taxon>Pseudomonadota</taxon>
        <taxon>Gammaproteobacteria</taxon>
        <taxon>Vibrionales</taxon>
        <taxon>Vibrionaceae</taxon>
        <taxon>Vibrio</taxon>
    </lineage>
</organism>
<accession>A0ABD4KT38</accession>
<reference evidence="1 2" key="1">
    <citation type="journal article" date="2021" name="PeerJ">
        <title>Analysis of 44 Vibrio anguillarum genomes reveals high genetic diversity.</title>
        <authorList>
            <person name="Hansen M.J."/>
            <person name="Dalsgaard I."/>
        </authorList>
    </citation>
    <scope>NUCLEOTIDE SEQUENCE [LARGE SCALE GENOMIC DNA]</scope>
    <source>
        <strain evidence="1 2">17-16730-2A</strain>
    </source>
</reference>
<feature type="non-terminal residue" evidence="1">
    <location>
        <position position="1"/>
    </location>
</feature>
<keyword evidence="1" id="KW-0067">ATP-binding</keyword>
<protein>
    <submittedName>
        <fullName evidence="1">ATP-binding protein</fullName>
    </submittedName>
</protein>
<comment type="caution">
    <text evidence="1">The sequence shown here is derived from an EMBL/GenBank/DDBJ whole genome shotgun (WGS) entry which is preliminary data.</text>
</comment>
<dbReference type="GO" id="GO:0005524">
    <property type="term" value="F:ATP binding"/>
    <property type="evidence" value="ECO:0007669"/>
    <property type="project" value="UniProtKB-KW"/>
</dbReference>
<gene>
    <name evidence="1" type="ORF">EAY07_21760</name>
</gene>
<dbReference type="Proteomes" id="UP000722957">
    <property type="component" value="Unassembled WGS sequence"/>
</dbReference>
<name>A0ABD4KT38_VIBAN</name>